<sequence>MSSMTNVSVVNPNGSFSPNNPEDTLINVSVNPNTATKNNGRSIQSSVHKYMYSRKGGNLNGGNLNGKGGNTGGIGNPQEESNSNCPTSNSPSRMGGNVVKGIKDEENVGDQEASLDSRNGVYANHLGRQNGTHMKNQFAHFARVANANRANGSNLPYDADLIGSENPANIVDFEKKGSTNSSIPPGVLEYLNYCRKYGNGYGSGDHGKEEEEEFYTMNAVSPKRAAALLKDGVNGDDNTGKGRIQRSNMAYHHSSGKYSDHRVRGGIIPTYGKEKMMSLANGKNMINGNVTSSTTMSKDGSHYGSLRHEHKSSRLYLNREFNPMGEEEEDDEVDDEDDGGMKWQRFKNKKKSTSSGYPMMSGTSYGVGKAFHNAGAMHSGSHFDDPNDYYHGGMYSTNGGSRMGDDLEMDDPSARIHSQIGKGAYYHGLSLRDYPKLSRGISKRGRGGRKKRSESGIRSIAVTGREEQHAIRSCTSRRASGRAMCRSVRRGSRLNSLRGSRRIGRGGSAVGAATLGASISTSVDTNIDMNVGTNVDMNVDMNVGMNVGMNAVTNVGTNVGLNYSASSALPAPTDGKAEPSNYHFFNASFSFVKKEYNFNSSIRRNYISFRSNYYGNRKLWLKLNMRKRAAGGGVVPGMSGSAGTGARGEGRSYYQMGGNFGPSGDTEGTAVGSFPYARGGVRTEQEENDVVLMREGMTDGEDDEENYDINTNVKRKRRKRRKGILTVGYGKTKGTRGKKRLCTEDRKRAIGGVGRGGGRGRGRGAGLSRGTISTASRLHSSSLGMRLTGTIRGSSNVTHRYKSSSAVLHNGDANIMTSERNDDVMNSNSVEELADEPFLNDISRAYQTDDECIYKAITKRETQKRKEEETEVELCCENTHLCKYLSDDDITYELYSNYFFKTAESVSVASYLRYFKILNKKGLKMKAKRMVPKLSFNYETFLTSIVTTNERKTGAEAKSDVAKLGNETEDTKEPEGTIDQSGETCEEMETKEDAAPGGDKSDKLDKVDQANQSSTEKRTLEQLLDANREDLLECTPMNPIFLFFIQNSTLVTCFESVLKKKVVQTKYISCLRGVLLQLREKFGDVVLCSPHYRGRGGRLAHHYNEGYTQGELEDGGKHFKQGYEGEESGVNTADLINLANSSELMGTYSTRGLKGKNIDMVADGDAGATATTTSGTATLGGEKKRVRGSGRGGASSGNTTRRGRGSGLTSGRGRGRGAAAAAAAAAAALGPVTNGYSLRRKGPNGEKFRYFNFEQKYNHKYFINDDAYPTKEACLSGKRRRTLQEQQEAMQSMQSSMQRFYNRGGGEDYDDMEGMGPHHHMMRGDINRTTTGINYNDPLSGSHFSIKGELKDGNEESYNYNMEEMGRKKGGRGGMHLMGDHNNGENSEYHQHGIMMDIKDEFSLENHHHGLRMATTTTTTPCVDTDGGKSSVGGMEGANDIGENEEGDLNTPSSTNENSMVAVDGKVRYKSKGHQKAEGGKIKRRRRSHFNRNHEMMRTYGGMMKDNPNSYMYKNYGANKKANNYSCLNYKEIKDMLKDLTVLKSGLNWKTYKMEDVPSELYKNIRPINQRVTGFKTVLLVDELFERLWEFPNTDVIKVRTVTRGDQFIGDVRIDFYYRQSERTLCRSCGRHILKQKFATEHYQRNINCWKEVMWRLGIPELHYYNSVRNDFFDSRVLNMDNNNEQVVLDRTLTLYNQELIKKATDFVNDELKYYEENIVTKPRKSKGANQCFELDILILDNNNIILPTVKSELDEPYFEISGIYPNNGFPDGNYSKNFCFIKITFNKLGGMVLRDLFTLECEFLVDWGDNLLIQAKKYTLHEVYGTTDSHDIQLRNLYDQGFAYLRCNVPQKTNGKVLLKVRIPKTVWHYWEAVADETLKIHYEFLDKHNVCRQLLFCSYLDNVNKNYGAYVKNSKGGGAICASNYDMDNDGGSCNNDHRMDPSLDRGIDPSIDRGVDHRIDHGVDHGMDPSMENDVENSMDNSIEHYPPYHSHHHSHHHHHNGRGEHHGSDHHGVHHSHHHHHGSDHHGSDHHGRDHHGRDHHGRHHHRSGHHHAHHDRNESNSISYDYAKMDEEYPHRTSYVEGKKSKAASSNANGSNNNNNNNSGSSGGNHHHSSEHISGGGKGMHYGYSSSKSQMNNHSSSVNTGRGMYCQNSSYSNMDYPLVNNAPPHQNFPNYGMQNDSDTNYSKNYDQYGSHMDLNY</sequence>
<keyword evidence="3" id="KW-1185">Reference proteome</keyword>
<feature type="compositionally biased region" description="Low complexity" evidence="1">
    <location>
        <begin position="81"/>
        <end position="92"/>
    </location>
</feature>
<name>A0A1B1E4S5_9APIC</name>
<dbReference type="Proteomes" id="UP000092716">
    <property type="component" value="Chromosome 12"/>
</dbReference>
<reference evidence="3" key="1">
    <citation type="submission" date="2016-06" db="EMBL/GenBank/DDBJ databases">
        <title>First high quality genome sequence of Plasmodium coatneyi using continuous long reads from single molecule, real-time sequencing.</title>
        <authorList>
            <person name="Chien J.-T."/>
            <person name="Pakala S.B."/>
            <person name="Geraldo J.A."/>
            <person name="Lapp S.A."/>
            <person name="Barnwell J.W."/>
            <person name="Kissinger J.C."/>
            <person name="Galinski M.R."/>
            <person name="Humphrey J.C."/>
        </authorList>
    </citation>
    <scope>NUCLEOTIDE SEQUENCE [LARGE SCALE GENOMIC DNA]</scope>
    <source>
        <strain evidence="3">Hackeri</strain>
    </source>
</reference>
<dbReference type="RefSeq" id="XP_019916703.1">
    <property type="nucleotide sequence ID" value="XM_020061073.1"/>
</dbReference>
<feature type="compositionally biased region" description="Basic and acidic residues" evidence="1">
    <location>
        <begin position="991"/>
        <end position="1008"/>
    </location>
</feature>
<evidence type="ECO:0000313" key="2">
    <source>
        <dbReference type="EMBL" id="ANQ10008.1"/>
    </source>
</evidence>
<organism evidence="2 3">
    <name type="scientific">Plasmodium coatneyi</name>
    <dbReference type="NCBI Taxonomy" id="208452"/>
    <lineage>
        <taxon>Eukaryota</taxon>
        <taxon>Sar</taxon>
        <taxon>Alveolata</taxon>
        <taxon>Apicomplexa</taxon>
        <taxon>Aconoidasida</taxon>
        <taxon>Haemosporida</taxon>
        <taxon>Plasmodiidae</taxon>
        <taxon>Plasmodium</taxon>
    </lineage>
</organism>
<feature type="compositionally biased region" description="Gly residues" evidence="1">
    <location>
        <begin position="751"/>
        <end position="767"/>
    </location>
</feature>
<feature type="region of interest" description="Disordered" evidence="1">
    <location>
        <begin position="749"/>
        <end position="769"/>
    </location>
</feature>
<evidence type="ECO:0000256" key="1">
    <source>
        <dbReference type="SAM" id="MobiDB-lite"/>
    </source>
</evidence>
<feature type="compositionally biased region" description="Low complexity" evidence="1">
    <location>
        <begin position="2092"/>
        <end position="2109"/>
    </location>
</feature>
<feature type="compositionally biased region" description="Low complexity" evidence="1">
    <location>
        <begin position="1169"/>
        <end position="1180"/>
    </location>
</feature>
<feature type="compositionally biased region" description="Basic residues" evidence="1">
    <location>
        <begin position="2016"/>
        <end position="2027"/>
    </location>
</feature>
<dbReference type="VEuPathDB" id="PlasmoDB:PCOAH_00042890"/>
<feature type="compositionally biased region" description="Basic and acidic residues" evidence="1">
    <location>
        <begin position="2005"/>
        <end position="2015"/>
    </location>
</feature>
<feature type="region of interest" description="Disordered" evidence="1">
    <location>
        <begin position="956"/>
        <end position="1020"/>
    </location>
</feature>
<feature type="region of interest" description="Disordered" evidence="1">
    <location>
        <begin position="1965"/>
        <end position="2064"/>
    </location>
</feature>
<feature type="compositionally biased region" description="Basic residues" evidence="1">
    <location>
        <begin position="2037"/>
        <end position="2059"/>
    </location>
</feature>
<evidence type="ECO:0000313" key="3">
    <source>
        <dbReference type="Proteomes" id="UP000092716"/>
    </source>
</evidence>
<feature type="region of interest" description="Disordered" evidence="1">
    <location>
        <begin position="2083"/>
        <end position="2150"/>
    </location>
</feature>
<feature type="compositionally biased region" description="Low complexity" evidence="1">
    <location>
        <begin position="2134"/>
        <end position="2146"/>
    </location>
</feature>
<accession>A0A1B1E4S5</accession>
<dbReference type="GeneID" id="30911020"/>
<feature type="region of interest" description="Disordered" evidence="1">
    <location>
        <begin position="1169"/>
        <end position="1215"/>
    </location>
</feature>
<feature type="region of interest" description="Disordered" evidence="1">
    <location>
        <begin position="65"/>
        <end position="95"/>
    </location>
</feature>
<dbReference type="OrthoDB" id="387569at2759"/>
<protein>
    <submittedName>
        <fullName evidence="2">Uncharacterized protein</fullName>
    </submittedName>
</protein>
<feature type="compositionally biased region" description="Basic residues" evidence="1">
    <location>
        <begin position="1993"/>
        <end position="2004"/>
    </location>
</feature>
<feature type="region of interest" description="Disordered" evidence="1">
    <location>
        <begin position="1"/>
        <end position="22"/>
    </location>
</feature>
<dbReference type="EMBL" id="CP016250">
    <property type="protein sequence ID" value="ANQ10008.1"/>
    <property type="molecule type" value="Genomic_DNA"/>
</dbReference>
<gene>
    <name evidence="2" type="ORF">PCOAH_00042890</name>
</gene>
<feature type="compositionally biased region" description="Gly residues" evidence="1">
    <location>
        <begin position="65"/>
        <end position="75"/>
    </location>
</feature>
<dbReference type="KEGG" id="pcot:PCOAH_00042890"/>
<proteinExistence type="predicted"/>